<dbReference type="SMART" id="SM00906">
    <property type="entry name" value="Fungal_trans"/>
    <property type="match status" value="1"/>
</dbReference>
<evidence type="ECO:0000256" key="2">
    <source>
        <dbReference type="ARBA" id="ARBA00023242"/>
    </source>
</evidence>
<sequence length="776" mass="86867">MDAEATSAELPQQQQHNQHQHESQTHSLSPEPRTRTKRRAAVACLTCRTRKVRCDVALRGQPCTNCSTDEITCSIKTRPKRYNVQKAKAAATASVHEDPPAKPNEGTSITSTASNQIASANQANMDHLELDAWLSLAETALCSGGSTFDFADMAPLSANCPSLKVSRPQDSTVPEAIENTFAHGTESVALSMKMFTALDESGPDSTCPKAGTANSPQWDVSQLPPKPFVPYTHYSFVESHASQVASLELEIFMEAMQCFVLPGPTILDEFVRQYFLHVHPNIPVLDEGEFMSAYCQCTQRGAQGRKGVSLFLLQGMLYASSTFVSDDVIRRLNIGTTRQARDRFYRAAKTLYQNTDPGDPIVSACGLLMLSYHHSSTDQIGANSYWLAMAIQTAREVQAHSYEEPRHSIAHRRRLKRLWWSCIFRDRIMSLGLHRPLFISSDDFDLSLPPLTVADLVSDVNESYFCSTSTKQNLALITEQMCQLAIVLTDVLMLVVPRKGPMVPESESEARRGLKEADKCMAFLDHWREKSRSIFERLELLDEADKSLHLYIQINNIYFHTGKMALHHYALYCTITSSRPGASWLASIVACKNKLQDTAQEVTTILVDLLQSDLLQYLPISIVAYAAFPYLLHVLDTKLHASGQLPLSKQRTLNDYKIIMKRLQKSYAGTDLVLGAMSALASRLKIENQGQRLLVGLESAGHRDASQQSVTQSSGSSELRPREERMGQWSDLVMCQPAFYLRLAFMFDWFMSTGKYPHETEMPVLLRNQQLSIQIH</sequence>
<dbReference type="OrthoDB" id="5121955at2759"/>
<dbReference type="GO" id="GO:0003677">
    <property type="term" value="F:DNA binding"/>
    <property type="evidence" value="ECO:0007669"/>
    <property type="project" value="InterPro"/>
</dbReference>
<dbReference type="EMBL" id="JAGMVJ010000005">
    <property type="protein sequence ID" value="KAH7090451.1"/>
    <property type="molecule type" value="Genomic_DNA"/>
</dbReference>
<gene>
    <name evidence="5" type="ORF">FB567DRAFT_519870</name>
</gene>
<dbReference type="PANTHER" id="PTHR47425">
    <property type="entry name" value="FARB-RELATED"/>
    <property type="match status" value="1"/>
</dbReference>
<dbReference type="SUPFAM" id="SSF57701">
    <property type="entry name" value="Zn2/Cys6 DNA-binding domain"/>
    <property type="match status" value="1"/>
</dbReference>
<dbReference type="GO" id="GO:0008270">
    <property type="term" value="F:zinc ion binding"/>
    <property type="evidence" value="ECO:0007669"/>
    <property type="project" value="InterPro"/>
</dbReference>
<feature type="domain" description="Zn(2)-C6 fungal-type" evidence="4">
    <location>
        <begin position="43"/>
        <end position="75"/>
    </location>
</feature>
<protein>
    <submittedName>
        <fullName evidence="5">Fungal-specific transcription factor domain-containing protein</fullName>
    </submittedName>
</protein>
<evidence type="ECO:0000259" key="4">
    <source>
        <dbReference type="PROSITE" id="PS50048"/>
    </source>
</evidence>
<dbReference type="PROSITE" id="PS00463">
    <property type="entry name" value="ZN2_CY6_FUNGAL_1"/>
    <property type="match status" value="1"/>
</dbReference>
<dbReference type="AlphaFoldDB" id="A0A8K0RDL1"/>
<organism evidence="5 6">
    <name type="scientific">Paraphoma chrysanthemicola</name>
    <dbReference type="NCBI Taxonomy" id="798071"/>
    <lineage>
        <taxon>Eukaryota</taxon>
        <taxon>Fungi</taxon>
        <taxon>Dikarya</taxon>
        <taxon>Ascomycota</taxon>
        <taxon>Pezizomycotina</taxon>
        <taxon>Dothideomycetes</taxon>
        <taxon>Pleosporomycetidae</taxon>
        <taxon>Pleosporales</taxon>
        <taxon>Pleosporineae</taxon>
        <taxon>Phaeosphaeriaceae</taxon>
        <taxon>Paraphoma</taxon>
    </lineage>
</organism>
<dbReference type="InterPro" id="IPR036864">
    <property type="entry name" value="Zn2-C6_fun-type_DNA-bd_sf"/>
</dbReference>
<dbReference type="GO" id="GO:0000981">
    <property type="term" value="F:DNA-binding transcription factor activity, RNA polymerase II-specific"/>
    <property type="evidence" value="ECO:0007669"/>
    <property type="project" value="InterPro"/>
</dbReference>
<proteinExistence type="predicted"/>
<dbReference type="PROSITE" id="PS50048">
    <property type="entry name" value="ZN2_CY6_FUNGAL_2"/>
    <property type="match status" value="1"/>
</dbReference>
<dbReference type="Pfam" id="PF00172">
    <property type="entry name" value="Zn_clus"/>
    <property type="match status" value="1"/>
</dbReference>
<dbReference type="InterPro" id="IPR007219">
    <property type="entry name" value="XnlR_reg_dom"/>
</dbReference>
<dbReference type="Gene3D" id="4.10.240.10">
    <property type="entry name" value="Zn(2)-C6 fungal-type DNA-binding domain"/>
    <property type="match status" value="1"/>
</dbReference>
<dbReference type="InterPro" id="IPR001138">
    <property type="entry name" value="Zn2Cys6_DnaBD"/>
</dbReference>
<dbReference type="Pfam" id="PF04082">
    <property type="entry name" value="Fungal_trans"/>
    <property type="match status" value="1"/>
</dbReference>
<dbReference type="SMART" id="SM00066">
    <property type="entry name" value="GAL4"/>
    <property type="match status" value="1"/>
</dbReference>
<keyword evidence="1" id="KW-0479">Metal-binding</keyword>
<evidence type="ECO:0000313" key="5">
    <source>
        <dbReference type="EMBL" id="KAH7090451.1"/>
    </source>
</evidence>
<feature type="region of interest" description="Disordered" evidence="3">
    <location>
        <begin position="1"/>
        <end position="36"/>
    </location>
</feature>
<dbReference type="CDD" id="cd12148">
    <property type="entry name" value="fungal_TF_MHR"/>
    <property type="match status" value="1"/>
</dbReference>
<feature type="region of interest" description="Disordered" evidence="3">
    <location>
        <begin position="704"/>
        <end position="723"/>
    </location>
</feature>
<dbReference type="GO" id="GO:0006351">
    <property type="term" value="P:DNA-templated transcription"/>
    <property type="evidence" value="ECO:0007669"/>
    <property type="project" value="InterPro"/>
</dbReference>
<evidence type="ECO:0000313" key="6">
    <source>
        <dbReference type="Proteomes" id="UP000813461"/>
    </source>
</evidence>
<dbReference type="InterPro" id="IPR052761">
    <property type="entry name" value="Fungal_Detox/Toxin_TFs"/>
</dbReference>
<keyword evidence="2" id="KW-0539">Nucleus</keyword>
<comment type="caution">
    <text evidence="5">The sequence shown here is derived from an EMBL/GenBank/DDBJ whole genome shotgun (WGS) entry which is preliminary data.</text>
</comment>
<evidence type="ECO:0000256" key="3">
    <source>
        <dbReference type="SAM" id="MobiDB-lite"/>
    </source>
</evidence>
<dbReference type="PANTHER" id="PTHR47425:SF2">
    <property type="entry name" value="FARB-RELATED"/>
    <property type="match status" value="1"/>
</dbReference>
<name>A0A8K0RDL1_9PLEO</name>
<dbReference type="CDD" id="cd00067">
    <property type="entry name" value="GAL4"/>
    <property type="match status" value="1"/>
</dbReference>
<reference evidence="5" key="1">
    <citation type="journal article" date="2021" name="Nat. Commun.">
        <title>Genetic determinants of endophytism in the Arabidopsis root mycobiome.</title>
        <authorList>
            <person name="Mesny F."/>
            <person name="Miyauchi S."/>
            <person name="Thiergart T."/>
            <person name="Pickel B."/>
            <person name="Atanasova L."/>
            <person name="Karlsson M."/>
            <person name="Huettel B."/>
            <person name="Barry K.W."/>
            <person name="Haridas S."/>
            <person name="Chen C."/>
            <person name="Bauer D."/>
            <person name="Andreopoulos W."/>
            <person name="Pangilinan J."/>
            <person name="LaButti K."/>
            <person name="Riley R."/>
            <person name="Lipzen A."/>
            <person name="Clum A."/>
            <person name="Drula E."/>
            <person name="Henrissat B."/>
            <person name="Kohler A."/>
            <person name="Grigoriev I.V."/>
            <person name="Martin F.M."/>
            <person name="Hacquard S."/>
        </authorList>
    </citation>
    <scope>NUCLEOTIDE SEQUENCE</scope>
    <source>
        <strain evidence="5">MPI-SDFR-AT-0120</strain>
    </source>
</reference>
<keyword evidence="6" id="KW-1185">Reference proteome</keyword>
<feature type="compositionally biased region" description="Low complexity" evidence="3">
    <location>
        <begin position="706"/>
        <end position="717"/>
    </location>
</feature>
<accession>A0A8K0RDL1</accession>
<evidence type="ECO:0000256" key="1">
    <source>
        <dbReference type="ARBA" id="ARBA00022723"/>
    </source>
</evidence>
<dbReference type="Proteomes" id="UP000813461">
    <property type="component" value="Unassembled WGS sequence"/>
</dbReference>